<name>A0A451G5Q3_9ACAR</name>
<keyword evidence="1" id="KW-1133">Transmembrane helix</keyword>
<organism evidence="3">
    <name type="scientific">Trouessartia rubecula</name>
    <dbReference type="NCBI Taxonomy" id="474308"/>
    <lineage>
        <taxon>Eukaryota</taxon>
        <taxon>Metazoa</taxon>
        <taxon>Ecdysozoa</taxon>
        <taxon>Arthropoda</taxon>
        <taxon>Chelicerata</taxon>
        <taxon>Arachnida</taxon>
        <taxon>Acari</taxon>
        <taxon>Acariformes</taxon>
        <taxon>Sarcoptiformes</taxon>
        <taxon>Astigmata</taxon>
        <taxon>Psoroptidia</taxon>
        <taxon>Analgoidea</taxon>
        <taxon>Trouessartiidae</taxon>
        <taxon>Trouessartia</taxon>
    </lineage>
</organism>
<sequence length="87" mass="10442">MMFIFLLFCFFYFFVTVESSNHVMILLIMVEFLVLFSFFFFLFKGISYLSCLFFLLVGVCVGAYSISLFVNFLRYKNSSYLLSFFYF</sequence>
<keyword evidence="2" id="KW-0732">Signal</keyword>
<reference evidence="3" key="1">
    <citation type="journal article" date="2018" name="Mitochondrial DNA Part B Resour">
        <title>The complete mitochondrial genome of the feather mite Trouessartia rubecula Jablonska, 1968 (Astigmata: Analgoidea: Trouessartiidae).</title>
        <authorList>
            <person name="Esteban R."/>
            <person name="Dona J."/>
            <person name="Vierna J."/>
            <person name="Vizcaino A."/>
            <person name="Serrano D."/>
            <person name="Jovani R."/>
        </authorList>
    </citation>
    <scope>NUCLEOTIDE SEQUENCE</scope>
</reference>
<dbReference type="EMBL" id="MH208456">
    <property type="protein sequence ID" value="QAB47272.1"/>
    <property type="molecule type" value="Genomic_DNA"/>
</dbReference>
<dbReference type="AlphaFoldDB" id="A0A451G5Q3"/>
<accession>A0A451G5Q3</accession>
<feature type="transmembrane region" description="Helical" evidence="1">
    <location>
        <begin position="29"/>
        <end position="46"/>
    </location>
</feature>
<feature type="chain" id="PRO_5019233868" evidence="2">
    <location>
        <begin position="20"/>
        <end position="87"/>
    </location>
</feature>
<dbReference type="Gene3D" id="1.10.287.3510">
    <property type="match status" value="1"/>
</dbReference>
<gene>
    <name evidence="3" type="primary">nad4l</name>
</gene>
<keyword evidence="1" id="KW-0472">Membrane</keyword>
<keyword evidence="3" id="KW-0496">Mitochondrion</keyword>
<evidence type="ECO:0000256" key="1">
    <source>
        <dbReference type="SAM" id="Phobius"/>
    </source>
</evidence>
<protein>
    <submittedName>
        <fullName evidence="3">NADH dehydrogenase subunit 4L</fullName>
    </submittedName>
</protein>
<evidence type="ECO:0000313" key="3">
    <source>
        <dbReference type="EMBL" id="QAB47272.1"/>
    </source>
</evidence>
<keyword evidence="1" id="KW-0812">Transmembrane</keyword>
<feature type="transmembrane region" description="Helical" evidence="1">
    <location>
        <begin position="53"/>
        <end position="73"/>
    </location>
</feature>
<geneLocation type="mitochondrion" evidence="3"/>
<feature type="signal peptide" evidence="2">
    <location>
        <begin position="1"/>
        <end position="19"/>
    </location>
</feature>
<evidence type="ECO:0000256" key="2">
    <source>
        <dbReference type="SAM" id="SignalP"/>
    </source>
</evidence>
<proteinExistence type="predicted"/>